<keyword evidence="3 7" id="KW-0812">Transmembrane</keyword>
<evidence type="ECO:0000256" key="5">
    <source>
        <dbReference type="ARBA" id="ARBA00023136"/>
    </source>
</evidence>
<protein>
    <submittedName>
        <fullName evidence="8 9">Uncharacterized protein</fullName>
    </submittedName>
</protein>
<evidence type="ECO:0000256" key="7">
    <source>
        <dbReference type="SAM" id="Phobius"/>
    </source>
</evidence>
<evidence type="ECO:0000256" key="6">
    <source>
        <dbReference type="SAM" id="MobiDB-lite"/>
    </source>
</evidence>
<dbReference type="OrthoDB" id="776561at2759"/>
<evidence type="ECO:0000256" key="1">
    <source>
        <dbReference type="ARBA" id="ARBA00004370"/>
    </source>
</evidence>
<dbReference type="PANTHER" id="PTHR31113:SF6">
    <property type="entry name" value="UPF0496 PROTEIN 3"/>
    <property type="match status" value="1"/>
</dbReference>
<dbReference type="EMBL" id="CM000880">
    <property type="protein sequence ID" value="KQK23652.1"/>
    <property type="molecule type" value="Genomic_DNA"/>
</dbReference>
<sequence length="390" mass="42177">MGAACYFRCFGGCVHPHNEQGPEHRDDPKEMMGTASSSSSLDFREEYTSAFRTESYNDFWARVLDITLAHGAALVPGTGSHHNTAAGISAASKRLSSYRLFAEHLLEPDQAAVTAALAASGNGTTTNGLLSAYYAETAAASFLCSHLLRDIEQVRLRFHRPLKTSLRSNNNNNKLAAVGVSVSGTAALAALAATQGRLGDARASSADLLGALDAGRKKARRRIRRLARLRHALSASFVTAVATVAVVGACVGVHVLAAFAAFPMMMASSPAPWTKGVFSGRAARRALVQLEAAAKGTYIVNRDMDTISRLVERVREEGEHMLALLQLCVEHQEQEGKGSRLVQEVLRQLGKNQDSFRLQLDELEEHLFLCFMTINKARSMVMKFMAGTGR</sequence>
<keyword evidence="5 7" id="KW-0472">Membrane</keyword>
<comment type="subcellular location">
    <subcellularLocation>
        <location evidence="1">Membrane</location>
    </subcellularLocation>
</comment>
<dbReference type="RefSeq" id="XP_003562085.1">
    <property type="nucleotide sequence ID" value="XM_003562037.4"/>
</dbReference>
<reference evidence="8 9" key="1">
    <citation type="journal article" date="2010" name="Nature">
        <title>Genome sequencing and analysis of the model grass Brachypodium distachyon.</title>
        <authorList>
            <consortium name="International Brachypodium Initiative"/>
        </authorList>
    </citation>
    <scope>NUCLEOTIDE SEQUENCE [LARGE SCALE GENOMIC DNA]</scope>
    <source>
        <strain evidence="8">Bd21</strain>
        <strain evidence="9">cv. Bd21</strain>
    </source>
</reference>
<dbReference type="KEGG" id="bdi:100838660"/>
<dbReference type="GO" id="GO:0016020">
    <property type="term" value="C:membrane"/>
    <property type="evidence" value="ECO:0007669"/>
    <property type="project" value="UniProtKB-SubCell"/>
</dbReference>
<accession>I1H9R2</accession>
<evidence type="ECO:0000256" key="4">
    <source>
        <dbReference type="ARBA" id="ARBA00022989"/>
    </source>
</evidence>
<name>I1H9R2_BRADI</name>
<dbReference type="PANTHER" id="PTHR31113">
    <property type="entry name" value="UPF0496 PROTEIN 3-RELATED"/>
    <property type="match status" value="1"/>
</dbReference>
<dbReference type="EnsemblPlants" id="KQK23652">
    <property type="protein sequence ID" value="KQK23652"/>
    <property type="gene ID" value="BRADI_1g75190v3"/>
</dbReference>
<dbReference type="Pfam" id="PF05055">
    <property type="entry name" value="DUF677"/>
    <property type="match status" value="1"/>
</dbReference>
<dbReference type="OMA" id="NDELEHM"/>
<dbReference type="eggNOG" id="ENOG502QU17">
    <property type="taxonomic scope" value="Eukaryota"/>
</dbReference>
<gene>
    <name evidence="9" type="primary">LOC100838660</name>
    <name evidence="8" type="ORF">BRADI_1g75190v3</name>
</gene>
<feature type="transmembrane region" description="Helical" evidence="7">
    <location>
        <begin position="232"/>
        <end position="262"/>
    </location>
</feature>
<evidence type="ECO:0000313" key="9">
    <source>
        <dbReference type="EnsemblPlants" id="KQK23652"/>
    </source>
</evidence>
<proteinExistence type="inferred from homology"/>
<dbReference type="GeneID" id="100838660"/>
<reference evidence="9" key="3">
    <citation type="submission" date="2018-08" db="UniProtKB">
        <authorList>
            <consortium name="EnsemblPlants"/>
        </authorList>
    </citation>
    <scope>IDENTIFICATION</scope>
    <source>
        <strain evidence="9">cv. Bd21</strain>
    </source>
</reference>
<reference evidence="8" key="2">
    <citation type="submission" date="2017-06" db="EMBL/GenBank/DDBJ databases">
        <title>WGS assembly of Brachypodium distachyon.</title>
        <authorList>
            <consortium name="The International Brachypodium Initiative"/>
            <person name="Lucas S."/>
            <person name="Harmon-Smith M."/>
            <person name="Lail K."/>
            <person name="Tice H."/>
            <person name="Grimwood J."/>
            <person name="Bruce D."/>
            <person name="Barry K."/>
            <person name="Shu S."/>
            <person name="Lindquist E."/>
            <person name="Wang M."/>
            <person name="Pitluck S."/>
            <person name="Vogel J.P."/>
            <person name="Garvin D.F."/>
            <person name="Mockler T.C."/>
            <person name="Schmutz J."/>
            <person name="Rokhsar D."/>
            <person name="Bevan M.W."/>
        </authorList>
    </citation>
    <scope>NUCLEOTIDE SEQUENCE</scope>
    <source>
        <strain evidence="8">Bd21</strain>
    </source>
</reference>
<feature type="region of interest" description="Disordered" evidence="6">
    <location>
        <begin position="17"/>
        <end position="40"/>
    </location>
</feature>
<comment type="similarity">
    <text evidence="2">Belongs to the UPF0496 family.</text>
</comment>
<dbReference type="Gramene" id="KQK23652">
    <property type="protein sequence ID" value="KQK23652"/>
    <property type="gene ID" value="BRADI_1g75190v3"/>
</dbReference>
<dbReference type="InterPro" id="IPR007749">
    <property type="entry name" value="DUF677"/>
</dbReference>
<evidence type="ECO:0000313" key="10">
    <source>
        <dbReference type="Proteomes" id="UP000008810"/>
    </source>
</evidence>
<keyword evidence="10" id="KW-1185">Reference proteome</keyword>
<dbReference type="AlphaFoldDB" id="I1H9R2"/>
<keyword evidence="4 7" id="KW-1133">Transmembrane helix</keyword>
<evidence type="ECO:0000313" key="8">
    <source>
        <dbReference type="EMBL" id="KQK23652.1"/>
    </source>
</evidence>
<evidence type="ECO:0000256" key="3">
    <source>
        <dbReference type="ARBA" id="ARBA00022692"/>
    </source>
</evidence>
<organism evidence="8">
    <name type="scientific">Brachypodium distachyon</name>
    <name type="common">Purple false brome</name>
    <name type="synonym">Trachynia distachya</name>
    <dbReference type="NCBI Taxonomy" id="15368"/>
    <lineage>
        <taxon>Eukaryota</taxon>
        <taxon>Viridiplantae</taxon>
        <taxon>Streptophyta</taxon>
        <taxon>Embryophyta</taxon>
        <taxon>Tracheophyta</taxon>
        <taxon>Spermatophyta</taxon>
        <taxon>Magnoliopsida</taxon>
        <taxon>Liliopsida</taxon>
        <taxon>Poales</taxon>
        <taxon>Poaceae</taxon>
        <taxon>BOP clade</taxon>
        <taxon>Pooideae</taxon>
        <taxon>Stipodae</taxon>
        <taxon>Brachypodieae</taxon>
        <taxon>Brachypodium</taxon>
    </lineage>
</organism>
<feature type="compositionally biased region" description="Basic and acidic residues" evidence="6">
    <location>
        <begin position="17"/>
        <end position="30"/>
    </location>
</feature>
<dbReference type="Proteomes" id="UP000008810">
    <property type="component" value="Chromosome 1"/>
</dbReference>
<dbReference type="HOGENOM" id="CLU_036033_0_0_1"/>
<evidence type="ECO:0000256" key="2">
    <source>
        <dbReference type="ARBA" id="ARBA00009074"/>
    </source>
</evidence>
<dbReference type="STRING" id="15368.I1H9R2"/>